<dbReference type="Proteomes" id="UP000215914">
    <property type="component" value="Chromosome 17"/>
</dbReference>
<evidence type="ECO:0000313" key="2">
    <source>
        <dbReference type="Proteomes" id="UP000215914"/>
    </source>
</evidence>
<keyword evidence="2" id="KW-1185">Reference proteome</keyword>
<protein>
    <submittedName>
        <fullName evidence="1">Uncharacterized protein</fullName>
    </submittedName>
</protein>
<name>A0A251RNC2_HELAN</name>
<proteinExistence type="predicted"/>
<gene>
    <name evidence="1" type="ORF">HannXRQ_Chr17g0542771</name>
</gene>
<evidence type="ECO:0000313" key="1">
    <source>
        <dbReference type="EMBL" id="OTF85701.1"/>
    </source>
</evidence>
<accession>A0A251RNC2</accession>
<dbReference type="AlphaFoldDB" id="A0A251RNC2"/>
<organism evidence="1 2">
    <name type="scientific">Helianthus annuus</name>
    <name type="common">Common sunflower</name>
    <dbReference type="NCBI Taxonomy" id="4232"/>
    <lineage>
        <taxon>Eukaryota</taxon>
        <taxon>Viridiplantae</taxon>
        <taxon>Streptophyta</taxon>
        <taxon>Embryophyta</taxon>
        <taxon>Tracheophyta</taxon>
        <taxon>Spermatophyta</taxon>
        <taxon>Magnoliopsida</taxon>
        <taxon>eudicotyledons</taxon>
        <taxon>Gunneridae</taxon>
        <taxon>Pentapetalae</taxon>
        <taxon>asterids</taxon>
        <taxon>campanulids</taxon>
        <taxon>Asterales</taxon>
        <taxon>Asteraceae</taxon>
        <taxon>Asteroideae</taxon>
        <taxon>Heliantheae alliance</taxon>
        <taxon>Heliantheae</taxon>
        <taxon>Helianthus</taxon>
    </lineage>
</organism>
<reference evidence="2" key="1">
    <citation type="journal article" date="2017" name="Nature">
        <title>The sunflower genome provides insights into oil metabolism, flowering and Asterid evolution.</title>
        <authorList>
            <person name="Badouin H."/>
            <person name="Gouzy J."/>
            <person name="Grassa C.J."/>
            <person name="Murat F."/>
            <person name="Staton S.E."/>
            <person name="Cottret L."/>
            <person name="Lelandais-Briere C."/>
            <person name="Owens G.L."/>
            <person name="Carrere S."/>
            <person name="Mayjonade B."/>
            <person name="Legrand L."/>
            <person name="Gill N."/>
            <person name="Kane N.C."/>
            <person name="Bowers J.E."/>
            <person name="Hubner S."/>
            <person name="Bellec A."/>
            <person name="Berard A."/>
            <person name="Berges H."/>
            <person name="Blanchet N."/>
            <person name="Boniface M.C."/>
            <person name="Brunel D."/>
            <person name="Catrice O."/>
            <person name="Chaidir N."/>
            <person name="Claudel C."/>
            <person name="Donnadieu C."/>
            <person name="Faraut T."/>
            <person name="Fievet G."/>
            <person name="Helmstetter N."/>
            <person name="King M."/>
            <person name="Knapp S.J."/>
            <person name="Lai Z."/>
            <person name="Le Paslier M.C."/>
            <person name="Lippi Y."/>
            <person name="Lorenzon L."/>
            <person name="Mandel J.R."/>
            <person name="Marage G."/>
            <person name="Marchand G."/>
            <person name="Marquand E."/>
            <person name="Bret-Mestries E."/>
            <person name="Morien E."/>
            <person name="Nambeesan S."/>
            <person name="Nguyen T."/>
            <person name="Pegot-Espagnet P."/>
            <person name="Pouilly N."/>
            <person name="Raftis F."/>
            <person name="Sallet E."/>
            <person name="Schiex T."/>
            <person name="Thomas J."/>
            <person name="Vandecasteele C."/>
            <person name="Vares D."/>
            <person name="Vear F."/>
            <person name="Vautrin S."/>
            <person name="Crespi M."/>
            <person name="Mangin B."/>
            <person name="Burke J.M."/>
            <person name="Salse J."/>
            <person name="Munos S."/>
            <person name="Vincourt P."/>
            <person name="Rieseberg L.H."/>
            <person name="Langlade N.B."/>
        </authorList>
    </citation>
    <scope>NUCLEOTIDE SEQUENCE [LARGE SCALE GENOMIC DNA]</scope>
    <source>
        <strain evidence="2">cv. SF193</strain>
    </source>
</reference>
<sequence length="59" mass="6849">MPFTTLIHLYQQAEFMTNIHAYNVMFSMTSFGANVDEDVNYGSGPYVYAPLDWFFMPAR</sequence>
<dbReference type="EMBL" id="CM007906">
    <property type="protein sequence ID" value="OTF85701.1"/>
    <property type="molecule type" value="Genomic_DNA"/>
</dbReference>
<dbReference type="InParanoid" id="A0A251RNC2"/>